<dbReference type="SUPFAM" id="SSF48726">
    <property type="entry name" value="Immunoglobulin"/>
    <property type="match status" value="2"/>
</dbReference>
<dbReference type="GO" id="GO:0004252">
    <property type="term" value="F:serine-type endopeptidase activity"/>
    <property type="evidence" value="ECO:0007669"/>
    <property type="project" value="UniProtKB-EC"/>
</dbReference>
<dbReference type="GO" id="GO:0006508">
    <property type="term" value="P:proteolysis"/>
    <property type="evidence" value="ECO:0007669"/>
    <property type="project" value="UniProtKB-KW"/>
</dbReference>
<evidence type="ECO:0000256" key="1">
    <source>
        <dbReference type="ARBA" id="ARBA00004239"/>
    </source>
</evidence>
<dbReference type="SMART" id="SM00020">
    <property type="entry name" value="Tryp_SPc"/>
    <property type="match status" value="1"/>
</dbReference>
<dbReference type="PANTHER" id="PTHR24264:SF57">
    <property type="entry name" value="TRYPSIN-2"/>
    <property type="match status" value="1"/>
</dbReference>
<evidence type="ECO:0000259" key="16">
    <source>
        <dbReference type="PROSITE" id="PS50240"/>
    </source>
</evidence>
<organism evidence="18 19">
    <name type="scientific">Fukomys damarensis</name>
    <name type="common">Damaraland mole rat</name>
    <name type="synonym">Cryptomys damarensis</name>
    <dbReference type="NCBI Taxonomy" id="885580"/>
    <lineage>
        <taxon>Eukaryota</taxon>
        <taxon>Metazoa</taxon>
        <taxon>Chordata</taxon>
        <taxon>Craniata</taxon>
        <taxon>Vertebrata</taxon>
        <taxon>Euteleostomi</taxon>
        <taxon>Mammalia</taxon>
        <taxon>Eutheria</taxon>
        <taxon>Euarchontoglires</taxon>
        <taxon>Glires</taxon>
        <taxon>Rodentia</taxon>
        <taxon>Hystricomorpha</taxon>
        <taxon>Bathyergidae</taxon>
        <taxon>Fukomys</taxon>
    </lineage>
</organism>
<evidence type="ECO:0000256" key="4">
    <source>
        <dbReference type="ARBA" id="ARBA00022729"/>
    </source>
</evidence>
<dbReference type="InterPro" id="IPR001314">
    <property type="entry name" value="Peptidase_S1A"/>
</dbReference>
<dbReference type="Gene3D" id="2.60.40.10">
    <property type="entry name" value="Immunoglobulins"/>
    <property type="match status" value="2"/>
</dbReference>
<keyword evidence="7 13" id="KW-0720">Serine protease</keyword>
<dbReference type="InterPro" id="IPR036179">
    <property type="entry name" value="Ig-like_dom_sf"/>
</dbReference>
<dbReference type="InterPro" id="IPR043504">
    <property type="entry name" value="Peptidase_S1_PA_chymotrypsin"/>
</dbReference>
<evidence type="ECO:0000313" key="19">
    <source>
        <dbReference type="Proteomes" id="UP000028990"/>
    </source>
</evidence>
<dbReference type="InterPro" id="IPR018114">
    <property type="entry name" value="TRYPSIN_HIS"/>
</dbReference>
<evidence type="ECO:0000256" key="5">
    <source>
        <dbReference type="ARBA" id="ARBA00022757"/>
    </source>
</evidence>
<sequence>MAVLGWKIILAMLITCCSSNNGEQTSDEFAFPIDDDDKIVGGYTCAAYSVPYQVSLNSGYHFCGGSLINNQWVVSAAHCYKSRIQVRLGEHNINVQEGNEQFINAAKIIRHPNYNSNTLNNDIMLIKLASPASLNSRVATVSLPSSCVSAGTRCLISGWGNTLSSGVNNPDLLQCLDAPVLSQSACEASYPGEITSNMFCVGFLEGGKDSCQGDSGGPVVCNGKLQGIVSWGYGCALKNLPGVYTKSPTVALIFLLSASTRLCHICLPGVVEEGSEDQAENLDRVNPPKVSVFEPSEAEIGQKKKATLVCLATGFYPDHVELSWWVNEKETRSGVSTDPQPYKELPGNPNSSYCLSSRLRVSAAFWHNPRNHFRCQVQFFGLSNDDPWDQKDRARPVTQNVSAEVWGRADCGFTSVSYQQGVLSATILYEILLGKATLYAVLVSALVLMAMTAFQGREGQSCKWDHQSAFFIKLALDKALVHTSHIKNSLKEKSVGKTTHLSHEETEVTEVTENLDRVNPPKVSVFEPSEAEIGQKKKATLVCLATGFYPDHVELSWWVNEKETRSGVSTDPQPYKELPGNPNSSYCLSSRLRVSAAFWHNPRNHFRCQVQFFGLSNDDPWDQKDRARPVTQNVSAEVWGRADCGFTSVSYQQGVLSATLLYEILLGKATLYAVLVSALVLMAMVKQKRS</sequence>
<evidence type="ECO:0000256" key="9">
    <source>
        <dbReference type="ARBA" id="ARBA00023157"/>
    </source>
</evidence>
<keyword evidence="4 15" id="KW-0732">Signal</keyword>
<proteinExistence type="predicted"/>
<keyword evidence="10" id="KW-0325">Glycoprotein</keyword>
<feature type="domain" description="Ig-like" evidence="17">
    <location>
        <begin position="521"/>
        <end position="611"/>
    </location>
</feature>
<evidence type="ECO:0000256" key="7">
    <source>
        <dbReference type="ARBA" id="ARBA00022825"/>
    </source>
</evidence>
<dbReference type="SUPFAM" id="SSF50494">
    <property type="entry name" value="Trypsin-like serine proteases"/>
    <property type="match status" value="1"/>
</dbReference>
<dbReference type="Proteomes" id="UP000028990">
    <property type="component" value="Unassembled WGS sequence"/>
</dbReference>
<dbReference type="EC" id="3.4.21.4" evidence="12"/>
<dbReference type="CDD" id="cd00190">
    <property type="entry name" value="Tryp_SPc"/>
    <property type="match status" value="1"/>
</dbReference>
<evidence type="ECO:0000313" key="18">
    <source>
        <dbReference type="EMBL" id="KFO22114.1"/>
    </source>
</evidence>
<comment type="catalytic activity">
    <reaction evidence="11">
        <text>Preferential cleavage: Arg-|-Xaa, Lys-|-Xaa.</text>
        <dbReference type="EC" id="3.4.21.4"/>
    </reaction>
</comment>
<dbReference type="eggNOG" id="KOG3627">
    <property type="taxonomic scope" value="Eukaryota"/>
</dbReference>
<accession>A0A091CS35</accession>
<feature type="chain" id="PRO_5001871276" description="trypsin" evidence="15">
    <location>
        <begin position="20"/>
        <end position="690"/>
    </location>
</feature>
<dbReference type="InterPro" id="IPR033116">
    <property type="entry name" value="TRYPSIN_SER"/>
</dbReference>
<evidence type="ECO:0000256" key="2">
    <source>
        <dbReference type="ARBA" id="ARBA00022525"/>
    </source>
</evidence>
<feature type="domain" description="Ig-like" evidence="17">
    <location>
        <begin position="288"/>
        <end position="378"/>
    </location>
</feature>
<dbReference type="InterPro" id="IPR009003">
    <property type="entry name" value="Peptidase_S1_PA"/>
</dbReference>
<comment type="subcellular location">
    <subcellularLocation>
        <location evidence="1">Secreted</location>
        <location evidence="1">Extracellular space</location>
    </subcellularLocation>
</comment>
<evidence type="ECO:0000259" key="17">
    <source>
        <dbReference type="PROSITE" id="PS50835"/>
    </source>
</evidence>
<keyword evidence="8" id="KW-0865">Zymogen</keyword>
<dbReference type="PROSITE" id="PS00135">
    <property type="entry name" value="TRYPSIN_SER"/>
    <property type="match status" value="1"/>
</dbReference>
<dbReference type="InterPro" id="IPR001254">
    <property type="entry name" value="Trypsin_dom"/>
</dbReference>
<dbReference type="FunFam" id="2.60.40.10:FF:001090">
    <property type="entry name" value="T cell receptor beta constant 1"/>
    <property type="match status" value="2"/>
</dbReference>
<keyword evidence="3 13" id="KW-0645">Protease</keyword>
<dbReference type="InterPro" id="IPR007110">
    <property type="entry name" value="Ig-like_dom"/>
</dbReference>
<dbReference type="Pfam" id="PF07654">
    <property type="entry name" value="C1-set"/>
    <property type="match status" value="2"/>
</dbReference>
<gene>
    <name evidence="18" type="ORF">H920_16494</name>
</gene>
<feature type="domain" description="Peptidase S1" evidence="16">
    <location>
        <begin position="39"/>
        <end position="261"/>
    </location>
</feature>
<dbReference type="FunFam" id="2.40.10.10:FF:000019">
    <property type="entry name" value="Anionic trypsin"/>
    <property type="match status" value="1"/>
</dbReference>
<evidence type="ECO:0000256" key="3">
    <source>
        <dbReference type="ARBA" id="ARBA00022670"/>
    </source>
</evidence>
<dbReference type="PROSITE" id="PS00134">
    <property type="entry name" value="TRYPSIN_HIS"/>
    <property type="match status" value="1"/>
</dbReference>
<name>A0A091CS35_FUKDA</name>
<keyword evidence="9" id="KW-1015">Disulfide bond</keyword>
<dbReference type="PROSITE" id="PS50240">
    <property type="entry name" value="TRYPSIN_DOM"/>
    <property type="match status" value="1"/>
</dbReference>
<protein>
    <recommendedName>
        <fullName evidence="12">trypsin</fullName>
        <ecNumber evidence="12">3.4.21.4</ecNumber>
    </recommendedName>
</protein>
<keyword evidence="14" id="KW-0472">Membrane</keyword>
<keyword evidence="19" id="KW-1185">Reference proteome</keyword>
<dbReference type="InterPro" id="IPR013783">
    <property type="entry name" value="Ig-like_fold"/>
</dbReference>
<dbReference type="FunFam" id="2.40.10.10:FF:000008">
    <property type="entry name" value="Cationic trypsin"/>
    <property type="match status" value="1"/>
</dbReference>
<dbReference type="SMART" id="SM00407">
    <property type="entry name" value="IGc1"/>
    <property type="match status" value="2"/>
</dbReference>
<dbReference type="AlphaFoldDB" id="A0A091CS35"/>
<dbReference type="GO" id="GO:0005615">
    <property type="term" value="C:extracellular space"/>
    <property type="evidence" value="ECO:0007669"/>
    <property type="project" value="TreeGrafter"/>
</dbReference>
<dbReference type="GO" id="GO:0042101">
    <property type="term" value="C:T cell receptor complex"/>
    <property type="evidence" value="ECO:0007669"/>
    <property type="project" value="UniProtKB-ARBA"/>
</dbReference>
<dbReference type="Pfam" id="PF00089">
    <property type="entry name" value="Trypsin"/>
    <property type="match status" value="1"/>
</dbReference>
<evidence type="ECO:0000256" key="13">
    <source>
        <dbReference type="RuleBase" id="RU363034"/>
    </source>
</evidence>
<keyword evidence="5" id="KW-0222">Digestion</keyword>
<evidence type="ECO:0000256" key="11">
    <source>
        <dbReference type="ARBA" id="ARBA00036320"/>
    </source>
</evidence>
<keyword evidence="6 13" id="KW-0378">Hydrolase</keyword>
<dbReference type="GO" id="GO:0007586">
    <property type="term" value="P:digestion"/>
    <property type="evidence" value="ECO:0007669"/>
    <property type="project" value="UniProtKB-KW"/>
</dbReference>
<dbReference type="PRINTS" id="PR00722">
    <property type="entry name" value="CHYMOTRYPSIN"/>
</dbReference>
<feature type="transmembrane region" description="Helical" evidence="14">
    <location>
        <begin position="660"/>
        <end position="685"/>
    </location>
</feature>
<reference evidence="18 19" key="1">
    <citation type="submission" date="2013-11" db="EMBL/GenBank/DDBJ databases">
        <title>The Damaraland mole rat (Fukomys damarensis) genome and evolution of African mole rats.</title>
        <authorList>
            <person name="Gladyshev V.N."/>
            <person name="Fang X."/>
        </authorList>
    </citation>
    <scope>NUCLEOTIDE SEQUENCE [LARGE SCALE GENOMIC DNA]</scope>
    <source>
        <tissue evidence="18">Liver</tissue>
    </source>
</reference>
<feature type="signal peptide" evidence="15">
    <location>
        <begin position="1"/>
        <end position="19"/>
    </location>
</feature>
<dbReference type="Gene3D" id="2.40.10.10">
    <property type="entry name" value="Trypsin-like serine proteases"/>
    <property type="match status" value="2"/>
</dbReference>
<dbReference type="EMBL" id="KN124131">
    <property type="protein sequence ID" value="KFO22114.1"/>
    <property type="molecule type" value="Genomic_DNA"/>
</dbReference>
<dbReference type="PANTHER" id="PTHR24264">
    <property type="entry name" value="TRYPSIN-RELATED"/>
    <property type="match status" value="1"/>
</dbReference>
<evidence type="ECO:0000256" key="15">
    <source>
        <dbReference type="SAM" id="SignalP"/>
    </source>
</evidence>
<evidence type="ECO:0000256" key="10">
    <source>
        <dbReference type="ARBA" id="ARBA00023180"/>
    </source>
</evidence>
<evidence type="ECO:0000256" key="12">
    <source>
        <dbReference type="ARBA" id="ARBA00038868"/>
    </source>
</evidence>
<evidence type="ECO:0000256" key="8">
    <source>
        <dbReference type="ARBA" id="ARBA00023145"/>
    </source>
</evidence>
<keyword evidence="2" id="KW-0964">Secreted</keyword>
<dbReference type="InterPro" id="IPR050127">
    <property type="entry name" value="Serine_Proteases_S1"/>
</dbReference>
<dbReference type="PROSITE" id="PS50835">
    <property type="entry name" value="IG_LIKE"/>
    <property type="match status" value="2"/>
</dbReference>
<dbReference type="STRING" id="885580.ENSFDAP00000002176"/>
<evidence type="ECO:0000256" key="14">
    <source>
        <dbReference type="SAM" id="Phobius"/>
    </source>
</evidence>
<keyword evidence="14" id="KW-1133">Transmembrane helix</keyword>
<dbReference type="InterPro" id="IPR003597">
    <property type="entry name" value="Ig_C1-set"/>
</dbReference>
<dbReference type="CDD" id="cd05769">
    <property type="entry name" value="IgC1_TCR_beta"/>
    <property type="match status" value="2"/>
</dbReference>
<keyword evidence="14" id="KW-0812">Transmembrane</keyword>
<evidence type="ECO:0000256" key="6">
    <source>
        <dbReference type="ARBA" id="ARBA00022801"/>
    </source>
</evidence>